<reference evidence="1 2" key="1">
    <citation type="journal article" date="2021" name="Hortic Res">
        <title>High-quality reference genome and annotation aids understanding of berry development for evergreen blueberry (Vaccinium darrowii).</title>
        <authorList>
            <person name="Yu J."/>
            <person name="Hulse-Kemp A.M."/>
            <person name="Babiker E."/>
            <person name="Staton M."/>
        </authorList>
    </citation>
    <scope>NUCLEOTIDE SEQUENCE [LARGE SCALE GENOMIC DNA]</scope>
    <source>
        <strain evidence="2">cv. NJ 8807/NJ 8810</strain>
        <tissue evidence="1">Young leaf</tissue>
    </source>
</reference>
<sequence>MISPDTRRFKVNKNPSQRSLKFSIEPGVEMVDRLDNKVVLKWKLTQNDKSDYGRTKRFFEISFNKKYRDRVLDGYLEFVMRKAEDIVNNTEKVVKIHGNPIDEDQGSLTLNHLITFEKLAMDPDLRQAIKDDLDRFKTGQEFYRKMQAVRRTRTTEDSYPKLTLSGLLNFIDGLWSNCGDERIIVVTTNHKDRLDPALLRPGRIDMEIHMSYCTGQGFRILASRYLNIDEDHMLFGEIEDLIANVEVTPAEIAGQLIRSEDADIALAGVVDFLRRQMEANEAEVGEP</sequence>
<keyword evidence="2" id="KW-1185">Reference proteome</keyword>
<comment type="caution">
    <text evidence="1">The sequence shown here is derived from an EMBL/GenBank/DDBJ whole genome shotgun (WGS) entry which is preliminary data.</text>
</comment>
<protein>
    <submittedName>
        <fullName evidence="1">Uncharacterized protein</fullName>
    </submittedName>
</protein>
<organism evidence="1 2">
    <name type="scientific">Vaccinium darrowii</name>
    <dbReference type="NCBI Taxonomy" id="229202"/>
    <lineage>
        <taxon>Eukaryota</taxon>
        <taxon>Viridiplantae</taxon>
        <taxon>Streptophyta</taxon>
        <taxon>Embryophyta</taxon>
        <taxon>Tracheophyta</taxon>
        <taxon>Spermatophyta</taxon>
        <taxon>Magnoliopsida</taxon>
        <taxon>eudicotyledons</taxon>
        <taxon>Gunneridae</taxon>
        <taxon>Pentapetalae</taxon>
        <taxon>asterids</taxon>
        <taxon>Ericales</taxon>
        <taxon>Ericaceae</taxon>
        <taxon>Vaccinioideae</taxon>
        <taxon>Vaccinieae</taxon>
        <taxon>Vaccinium</taxon>
    </lineage>
</organism>
<evidence type="ECO:0000313" key="1">
    <source>
        <dbReference type="EMBL" id="KAH7858213.1"/>
    </source>
</evidence>
<gene>
    <name evidence="1" type="ORF">Vadar_021376</name>
</gene>
<evidence type="ECO:0000313" key="2">
    <source>
        <dbReference type="Proteomes" id="UP000828048"/>
    </source>
</evidence>
<accession>A0ACB7YXI5</accession>
<name>A0ACB7YXI5_9ERIC</name>
<proteinExistence type="predicted"/>
<dbReference type="Proteomes" id="UP000828048">
    <property type="component" value="Chromosome 3"/>
</dbReference>
<dbReference type="EMBL" id="CM037153">
    <property type="protein sequence ID" value="KAH7858213.1"/>
    <property type="molecule type" value="Genomic_DNA"/>
</dbReference>